<sequence>MKLRKYVKGVGTTLSAGAIALAVNTQLALASTTAASNTTMTGGYSSVVGGTTASSDVVTEITNFTSTGMKILAAIAAAYTLFHLVKAGLALMSGSGMRKEEGMQQLKMTVIGGVVALGAYFFAGVIGAIASAL</sequence>
<reference evidence="4" key="1">
    <citation type="journal article" date="2019" name="Int. J. Syst. Evol. Microbiol.">
        <title>The Global Catalogue of Microorganisms (GCM) 10K type strain sequencing project: providing services to taxonomists for standard genome sequencing and annotation.</title>
        <authorList>
            <consortium name="The Broad Institute Genomics Platform"/>
            <consortium name="The Broad Institute Genome Sequencing Center for Infectious Disease"/>
            <person name="Wu L."/>
            <person name="Ma J."/>
        </authorList>
    </citation>
    <scope>NUCLEOTIDE SEQUENCE [LARGE SCALE GENOMIC DNA]</scope>
    <source>
        <strain evidence="4">CGMCC 1.12286</strain>
    </source>
</reference>
<dbReference type="Proteomes" id="UP001597079">
    <property type="component" value="Unassembled WGS sequence"/>
</dbReference>
<name>A0ABW4JGK9_9BACL</name>
<feature type="transmembrane region" description="Helical" evidence="1">
    <location>
        <begin position="110"/>
        <end position="130"/>
    </location>
</feature>
<keyword evidence="1" id="KW-0472">Membrane</keyword>
<dbReference type="RefSeq" id="WP_377942727.1">
    <property type="nucleotide sequence ID" value="NZ_JBHUCX010000023.1"/>
</dbReference>
<evidence type="ECO:0008006" key="5">
    <source>
        <dbReference type="Google" id="ProtNLM"/>
    </source>
</evidence>
<dbReference type="EMBL" id="JBHUCX010000023">
    <property type="protein sequence ID" value="MFD1674853.1"/>
    <property type="molecule type" value="Genomic_DNA"/>
</dbReference>
<keyword evidence="1" id="KW-0812">Transmembrane</keyword>
<comment type="caution">
    <text evidence="3">The sequence shown here is derived from an EMBL/GenBank/DDBJ whole genome shotgun (WGS) entry which is preliminary data.</text>
</comment>
<keyword evidence="4" id="KW-1185">Reference proteome</keyword>
<evidence type="ECO:0000256" key="1">
    <source>
        <dbReference type="SAM" id="Phobius"/>
    </source>
</evidence>
<evidence type="ECO:0000313" key="3">
    <source>
        <dbReference type="EMBL" id="MFD1674853.1"/>
    </source>
</evidence>
<keyword evidence="2" id="KW-0732">Signal</keyword>
<gene>
    <name evidence="3" type="ORF">ACFSB2_09095</name>
</gene>
<protein>
    <recommendedName>
        <fullName evidence="5">TrbC/VIRB2 family protein</fullName>
    </recommendedName>
</protein>
<feature type="signal peptide" evidence="2">
    <location>
        <begin position="1"/>
        <end position="30"/>
    </location>
</feature>
<evidence type="ECO:0000256" key="2">
    <source>
        <dbReference type="SAM" id="SignalP"/>
    </source>
</evidence>
<keyword evidence="1" id="KW-1133">Transmembrane helix</keyword>
<proteinExistence type="predicted"/>
<evidence type="ECO:0000313" key="4">
    <source>
        <dbReference type="Proteomes" id="UP001597079"/>
    </source>
</evidence>
<accession>A0ABW4JGK9</accession>
<organism evidence="3 4">
    <name type="scientific">Alicyclobacillus fodiniaquatilis</name>
    <dbReference type="NCBI Taxonomy" id="1661150"/>
    <lineage>
        <taxon>Bacteria</taxon>
        <taxon>Bacillati</taxon>
        <taxon>Bacillota</taxon>
        <taxon>Bacilli</taxon>
        <taxon>Bacillales</taxon>
        <taxon>Alicyclobacillaceae</taxon>
        <taxon>Alicyclobacillus</taxon>
    </lineage>
</organism>
<feature type="transmembrane region" description="Helical" evidence="1">
    <location>
        <begin position="71"/>
        <end position="89"/>
    </location>
</feature>
<feature type="chain" id="PRO_5047030359" description="TrbC/VIRB2 family protein" evidence="2">
    <location>
        <begin position="31"/>
        <end position="133"/>
    </location>
</feature>